<feature type="domain" description="Transglycosylase SLT" evidence="1">
    <location>
        <begin position="2"/>
        <end position="41"/>
    </location>
</feature>
<evidence type="ECO:0000313" key="3">
    <source>
        <dbReference type="Proteomes" id="UP000645612"/>
    </source>
</evidence>
<accession>A0A8I1APQ4</accession>
<dbReference type="InterPro" id="IPR008258">
    <property type="entry name" value="Transglycosylase_SLT_dom_1"/>
</dbReference>
<dbReference type="EMBL" id="JAEDXG010000023">
    <property type="protein sequence ID" value="MBH9699330.1"/>
    <property type="molecule type" value="Genomic_DNA"/>
</dbReference>
<sequence length="41" mass="4275">MSVAGARGLMQVRPAAERDLVAQVKNLSDPATNVRIAAAIL</sequence>
<reference evidence="2" key="1">
    <citation type="submission" date="2020-12" db="EMBL/GenBank/DDBJ databases">
        <title>Burkholderia cepacia complex in Mexico.</title>
        <authorList>
            <person name="Estrada P."/>
        </authorList>
    </citation>
    <scope>NUCLEOTIDE SEQUENCE</scope>
    <source>
        <strain evidence="2">871</strain>
    </source>
</reference>
<organism evidence="2 3">
    <name type="scientific">Burkholderia cepacia</name>
    <name type="common">Pseudomonas cepacia</name>
    <dbReference type="NCBI Taxonomy" id="292"/>
    <lineage>
        <taxon>Bacteria</taxon>
        <taxon>Pseudomonadati</taxon>
        <taxon>Pseudomonadota</taxon>
        <taxon>Betaproteobacteria</taxon>
        <taxon>Burkholderiales</taxon>
        <taxon>Burkholderiaceae</taxon>
        <taxon>Burkholderia</taxon>
        <taxon>Burkholderia cepacia complex</taxon>
    </lineage>
</organism>
<gene>
    <name evidence="2" type="ORF">JAO13_23090</name>
</gene>
<protein>
    <submittedName>
        <fullName evidence="2">Transglycosylase SLT domain-containing protein</fullName>
    </submittedName>
</protein>
<proteinExistence type="predicted"/>
<comment type="caution">
    <text evidence="2">The sequence shown here is derived from an EMBL/GenBank/DDBJ whole genome shotgun (WGS) entry which is preliminary data.</text>
</comment>
<dbReference type="AlphaFoldDB" id="A0A8I1APQ4"/>
<dbReference type="Pfam" id="PF01464">
    <property type="entry name" value="SLT"/>
    <property type="match status" value="1"/>
</dbReference>
<dbReference type="Gene3D" id="1.10.530.10">
    <property type="match status" value="1"/>
</dbReference>
<dbReference type="Proteomes" id="UP000645612">
    <property type="component" value="Unassembled WGS sequence"/>
</dbReference>
<evidence type="ECO:0000313" key="2">
    <source>
        <dbReference type="EMBL" id="MBH9699330.1"/>
    </source>
</evidence>
<name>A0A8I1APQ4_BURCE</name>
<dbReference type="InterPro" id="IPR023346">
    <property type="entry name" value="Lysozyme-like_dom_sf"/>
</dbReference>
<dbReference type="SUPFAM" id="SSF53955">
    <property type="entry name" value="Lysozyme-like"/>
    <property type="match status" value="1"/>
</dbReference>
<evidence type="ECO:0000259" key="1">
    <source>
        <dbReference type="Pfam" id="PF01464"/>
    </source>
</evidence>